<accession>A0A364N2B2</accession>
<dbReference type="AlphaFoldDB" id="A0A364N2B2"/>
<dbReference type="Pfam" id="PF11709">
    <property type="entry name" value="Mit_ribos_Mrp51"/>
    <property type="match status" value="2"/>
</dbReference>
<proteinExistence type="predicted"/>
<dbReference type="STRING" id="183478.A0A364N2B2"/>
<sequence length="626" mass="69637">MALSRQSLSPTSHLLRNSRLFSLPNPLPRPPVSESFGAGITKASDTATLPYPTHQAIATTKASLARGDWGLKRPIPSRSHIVQTSDPVLRVTQLDTIEHVTDFDSAADHVRTRQKWEEMGVPMMKGMSHMRDQEWGNTPPPGAFEVRDDTTSYDTDMGLDEAGLYLQALKKSMPAERAKAEWHAFNATWAEKWEVKKATWREHGWGNQLADFEAFQKEANKAKKQAAVLSQGVPPSMPWYGEFVAFQEEQEAAKNALKQRLAAFTPFVPPPVDPIVHNTRRWKNDGPWVPGMSADDFVAYLSKEISGRKKEFNKYLVEFVKNEIYTSRRFAASKSDQRPPMDMQEAEKWQAEQERSWRNITKADINAGIKSLRRETASDPLTSKLVSKLILPFLKLPAMRLKNKNYAVDASSRDFDTYAFDQSTAPLSTHPSAGLGYLRTKSYIANHPILGPQAAPTPIPARVVQARRTSARNEVYARLGVGGFVANDQFKSTDSYFASRTANIREAKDVETIDVDTPGGKKILVNPLFGSVTNDGRIHIKLLRSTGPEIAVARGELDDKPPARENVDEDPLRDLSAGLGRSGVKELDEMSGEAQKFSEFLESQRPQGRASPPKGFPGVGEALRGE</sequence>
<organism evidence="2 3">
    <name type="scientific">Stemphylium lycopersici</name>
    <name type="common">Tomato gray leaf spot disease fungus</name>
    <name type="synonym">Thyrospora lycopersici</name>
    <dbReference type="NCBI Taxonomy" id="183478"/>
    <lineage>
        <taxon>Eukaryota</taxon>
        <taxon>Fungi</taxon>
        <taxon>Dikarya</taxon>
        <taxon>Ascomycota</taxon>
        <taxon>Pezizomycotina</taxon>
        <taxon>Dothideomycetes</taxon>
        <taxon>Pleosporomycetidae</taxon>
        <taxon>Pleosporales</taxon>
        <taxon>Pleosporineae</taxon>
        <taxon>Pleosporaceae</taxon>
        <taxon>Stemphylium</taxon>
    </lineage>
</organism>
<reference evidence="3" key="1">
    <citation type="submission" date="2018-05" db="EMBL/GenBank/DDBJ databases">
        <title>Draft genome sequence of Stemphylium lycopersici strain CIDEFI 213.</title>
        <authorList>
            <person name="Medina R."/>
            <person name="Franco M.E.E."/>
            <person name="Lucentini C.G."/>
            <person name="Saparrat M.C.N."/>
            <person name="Balatti P.A."/>
        </authorList>
    </citation>
    <scope>NUCLEOTIDE SEQUENCE [LARGE SCALE GENOMIC DNA]</scope>
    <source>
        <strain evidence="3">CIDEFI 213</strain>
    </source>
</reference>
<feature type="region of interest" description="Disordered" evidence="1">
    <location>
        <begin position="554"/>
        <end position="626"/>
    </location>
</feature>
<dbReference type="Proteomes" id="UP000249619">
    <property type="component" value="Unassembled WGS sequence"/>
</dbReference>
<dbReference type="GO" id="GO:0070124">
    <property type="term" value="P:mitochondrial translational initiation"/>
    <property type="evidence" value="ECO:0007669"/>
    <property type="project" value="TreeGrafter"/>
</dbReference>
<protein>
    <submittedName>
        <fullName evidence="2">Uncharacterized protein</fullName>
    </submittedName>
</protein>
<evidence type="ECO:0000256" key="1">
    <source>
        <dbReference type="SAM" id="MobiDB-lite"/>
    </source>
</evidence>
<feature type="compositionally biased region" description="Basic and acidic residues" evidence="1">
    <location>
        <begin position="555"/>
        <end position="573"/>
    </location>
</feature>
<dbReference type="InterPro" id="IPR016712">
    <property type="entry name" value="Rbsml_bS1m-like"/>
</dbReference>
<evidence type="ECO:0000313" key="3">
    <source>
        <dbReference type="Proteomes" id="UP000249619"/>
    </source>
</evidence>
<name>A0A364N2B2_STELY</name>
<comment type="caution">
    <text evidence="2">The sequence shown here is derived from an EMBL/GenBank/DDBJ whole genome shotgun (WGS) entry which is preliminary data.</text>
</comment>
<evidence type="ECO:0000313" key="2">
    <source>
        <dbReference type="EMBL" id="RAR09423.1"/>
    </source>
</evidence>
<dbReference type="PANTHER" id="PTHR28058">
    <property type="entry name" value="37S RIBOSOMAL PROTEIN MRP51, MITOCHONDRIAL"/>
    <property type="match status" value="1"/>
</dbReference>
<gene>
    <name evidence="2" type="ORF">DDE83_005494</name>
</gene>
<dbReference type="GO" id="GO:0005763">
    <property type="term" value="C:mitochondrial small ribosomal subunit"/>
    <property type="evidence" value="ECO:0007669"/>
    <property type="project" value="TreeGrafter"/>
</dbReference>
<dbReference type="GO" id="GO:0003735">
    <property type="term" value="F:structural constituent of ribosome"/>
    <property type="evidence" value="ECO:0007669"/>
    <property type="project" value="TreeGrafter"/>
</dbReference>
<keyword evidence="3" id="KW-1185">Reference proteome</keyword>
<dbReference type="EMBL" id="QGDH01000075">
    <property type="protein sequence ID" value="RAR09423.1"/>
    <property type="molecule type" value="Genomic_DNA"/>
</dbReference>
<dbReference type="PANTHER" id="PTHR28058:SF1">
    <property type="entry name" value="SMALL RIBOSOMAL SUBUNIT PROTEIN BS1M"/>
    <property type="match status" value="1"/>
</dbReference>